<evidence type="ECO:0000313" key="5">
    <source>
        <dbReference type="EMBL" id="ROP28390.1"/>
    </source>
</evidence>
<dbReference type="PANTHER" id="PTHR33308">
    <property type="entry name" value="PEPTIDOGLYCAN HYDROLASE FLGJ"/>
    <property type="match status" value="1"/>
</dbReference>
<dbReference type="EMBL" id="RJKL01000001">
    <property type="protein sequence ID" value="ROP28390.1"/>
    <property type="molecule type" value="Genomic_DNA"/>
</dbReference>
<evidence type="ECO:0000256" key="1">
    <source>
        <dbReference type="ARBA" id="ARBA00022801"/>
    </source>
</evidence>
<proteinExistence type="predicted"/>
<evidence type="ECO:0000259" key="3">
    <source>
        <dbReference type="SMART" id="SM00047"/>
    </source>
</evidence>
<dbReference type="Gene3D" id="1.10.530.10">
    <property type="match status" value="1"/>
</dbReference>
<dbReference type="SMART" id="SM00287">
    <property type="entry name" value="SH3b"/>
    <property type="match status" value="1"/>
</dbReference>
<dbReference type="PRINTS" id="PR01002">
    <property type="entry name" value="FLGFLGJ"/>
</dbReference>
<dbReference type="NCBIfam" id="NF038016">
    <property type="entry name" value="sporang_Gsm"/>
    <property type="match status" value="1"/>
</dbReference>
<gene>
    <name evidence="5" type="ORF">EDD30_1145</name>
</gene>
<dbReference type="RefSeq" id="WP_123678097.1">
    <property type="nucleotide sequence ID" value="NZ_RJKL01000001.1"/>
</dbReference>
<organism evidence="5 6">
    <name type="scientific">Couchioplanes caeruleus</name>
    <dbReference type="NCBI Taxonomy" id="56438"/>
    <lineage>
        <taxon>Bacteria</taxon>
        <taxon>Bacillati</taxon>
        <taxon>Actinomycetota</taxon>
        <taxon>Actinomycetes</taxon>
        <taxon>Micromonosporales</taxon>
        <taxon>Micromonosporaceae</taxon>
        <taxon>Couchioplanes</taxon>
    </lineage>
</organism>
<keyword evidence="1" id="KW-0378">Hydrolase</keyword>
<keyword evidence="5" id="KW-0969">Cilium</keyword>
<keyword evidence="5" id="KW-0966">Cell projection</keyword>
<keyword evidence="2" id="KW-0732">Signal</keyword>
<dbReference type="OrthoDB" id="3734014at2"/>
<feature type="domain" description="Mannosyl-glycoprotein endo-beta-N-acetylglucosamidase-like" evidence="3">
    <location>
        <begin position="211"/>
        <end position="374"/>
    </location>
</feature>
<keyword evidence="5" id="KW-0282">Flagellum</keyword>
<feature type="domain" description="SH3b" evidence="4">
    <location>
        <begin position="33"/>
        <end position="105"/>
    </location>
</feature>
<dbReference type="SMART" id="SM00047">
    <property type="entry name" value="LYZ2"/>
    <property type="match status" value="1"/>
</dbReference>
<dbReference type="PANTHER" id="PTHR33308:SF9">
    <property type="entry name" value="PEPTIDOGLYCAN HYDROLASE FLGJ"/>
    <property type="match status" value="1"/>
</dbReference>
<evidence type="ECO:0000313" key="6">
    <source>
        <dbReference type="Proteomes" id="UP000271683"/>
    </source>
</evidence>
<feature type="signal peptide" evidence="2">
    <location>
        <begin position="1"/>
        <end position="31"/>
    </location>
</feature>
<dbReference type="InterPro" id="IPR002901">
    <property type="entry name" value="MGlyc_endo_b_GlcNAc-like_dom"/>
</dbReference>
<reference evidence="5 6" key="1">
    <citation type="submission" date="2018-11" db="EMBL/GenBank/DDBJ databases">
        <title>Sequencing the genomes of 1000 actinobacteria strains.</title>
        <authorList>
            <person name="Klenk H.-P."/>
        </authorList>
    </citation>
    <scope>NUCLEOTIDE SEQUENCE [LARGE SCALE GENOMIC DNA]</scope>
    <source>
        <strain evidence="5 6">DSM 43634</strain>
    </source>
</reference>
<dbReference type="AlphaFoldDB" id="A0A3N1GDQ4"/>
<feature type="chain" id="PRO_5017936665" evidence="2">
    <location>
        <begin position="32"/>
        <end position="375"/>
    </location>
</feature>
<evidence type="ECO:0000256" key="2">
    <source>
        <dbReference type="SAM" id="SignalP"/>
    </source>
</evidence>
<evidence type="ECO:0000259" key="4">
    <source>
        <dbReference type="SMART" id="SM00287"/>
    </source>
</evidence>
<dbReference type="Gene3D" id="4.10.80.30">
    <property type="entry name" value="DNA polymerase, domain 6"/>
    <property type="match status" value="1"/>
</dbReference>
<dbReference type="InterPro" id="IPR051056">
    <property type="entry name" value="Glycosyl_Hydrolase_73"/>
</dbReference>
<protein>
    <submittedName>
        <fullName evidence="5">Flagellar protein FlgJ</fullName>
    </submittedName>
</protein>
<dbReference type="Pfam" id="PF01832">
    <property type="entry name" value="Glucosaminidase"/>
    <property type="match status" value="1"/>
</dbReference>
<name>A0A3N1GDQ4_9ACTN</name>
<dbReference type="Gene3D" id="2.30.30.40">
    <property type="entry name" value="SH3 Domains"/>
    <property type="match status" value="1"/>
</dbReference>
<dbReference type="Proteomes" id="UP000271683">
    <property type="component" value="Unassembled WGS sequence"/>
</dbReference>
<sequence>MLPTTTRRLLAPLLLIALGAGPAVVPEAANAAGVSATVKVGNTLRVRSAPSLTAKVVGTVKNNQRVSVICAITGQKVRGSVRTTTAWDRLSTGRYLSHAYVKTSRSIPRCATKPARVAPRKTKPATDKKYVVGTVRSLDGAVHLRASATTSAARRDSVVNGTKLNLVCRVAGTRVAGTVRTTNQWNRTAAGTYISHAYMYSGPLPVCAASRTPAPSVSLTPEQFIKNSVPGAQRGWREYGVPASVTIAQAILESGWGRSGLASVDKNYFGIKCQNGSYGKLANGCHTYRTQECTKAGNCFSTSAVFRTYATQSHSFRDHGSFLRVNPRYKPAFAYTKNANKFIWKVWKAGYATDPNYYTKVTGIMAKYKLYQYDT</sequence>
<accession>A0A3N1GDQ4</accession>
<dbReference type="GO" id="GO:0004040">
    <property type="term" value="F:amidase activity"/>
    <property type="evidence" value="ECO:0007669"/>
    <property type="project" value="InterPro"/>
</dbReference>
<dbReference type="InterPro" id="IPR003646">
    <property type="entry name" value="SH3-like_bac-type"/>
</dbReference>
<comment type="caution">
    <text evidence="5">The sequence shown here is derived from an EMBL/GenBank/DDBJ whole genome shotgun (WGS) entry which is preliminary data.</text>
</comment>